<feature type="transmembrane region" description="Helical" evidence="11">
    <location>
        <begin position="368"/>
        <end position="394"/>
    </location>
</feature>
<feature type="transmembrane region" description="Helical" evidence="11">
    <location>
        <begin position="342"/>
        <end position="361"/>
    </location>
</feature>
<dbReference type="PRINTS" id="PR00762">
    <property type="entry name" value="CLCHANNEL"/>
</dbReference>
<dbReference type="InterPro" id="IPR001807">
    <property type="entry name" value="ClC"/>
</dbReference>
<comment type="subcellular location">
    <subcellularLocation>
        <location evidence="1">Membrane</location>
        <topology evidence="1">Multi-pass membrane protein</topology>
    </subcellularLocation>
</comment>
<feature type="transmembrane region" description="Helical" evidence="11">
    <location>
        <begin position="278"/>
        <end position="300"/>
    </location>
</feature>
<dbReference type="SUPFAM" id="SSF81340">
    <property type="entry name" value="Clc chloride channel"/>
    <property type="match status" value="1"/>
</dbReference>
<evidence type="ECO:0000256" key="2">
    <source>
        <dbReference type="ARBA" id="ARBA00022448"/>
    </source>
</evidence>
<keyword evidence="2" id="KW-0813">Transport</keyword>
<evidence type="ECO:0000313" key="13">
    <source>
        <dbReference type="Proteomes" id="UP001156664"/>
    </source>
</evidence>
<dbReference type="EMBL" id="BSOJ01000012">
    <property type="protein sequence ID" value="GLR26241.1"/>
    <property type="molecule type" value="Genomic_DNA"/>
</dbReference>
<evidence type="ECO:0000256" key="1">
    <source>
        <dbReference type="ARBA" id="ARBA00004141"/>
    </source>
</evidence>
<feature type="transmembrane region" description="Helical" evidence="11">
    <location>
        <begin position="59"/>
        <end position="81"/>
    </location>
</feature>
<evidence type="ECO:0000256" key="7">
    <source>
        <dbReference type="ARBA" id="ARBA00023173"/>
    </source>
</evidence>
<evidence type="ECO:0000256" key="4">
    <source>
        <dbReference type="ARBA" id="ARBA00022989"/>
    </source>
</evidence>
<gene>
    <name evidence="12" type="primary">yadQ</name>
    <name evidence="12" type="ORF">GCM10007875_13290</name>
</gene>
<keyword evidence="3 11" id="KW-0812">Transmembrane</keyword>
<feature type="region of interest" description="Disordered" evidence="10">
    <location>
        <begin position="441"/>
        <end position="480"/>
    </location>
</feature>
<dbReference type="CDD" id="cd01034">
    <property type="entry name" value="EriC_like"/>
    <property type="match status" value="1"/>
</dbReference>
<protein>
    <submittedName>
        <fullName evidence="12">Chloride channel protein</fullName>
    </submittedName>
</protein>
<keyword evidence="7" id="KW-0869">Chloride channel</keyword>
<keyword evidence="4 11" id="KW-1133">Transmembrane helix</keyword>
<evidence type="ECO:0000313" key="12">
    <source>
        <dbReference type="EMBL" id="GLR26241.1"/>
    </source>
</evidence>
<reference evidence="13" key="1">
    <citation type="journal article" date="2019" name="Int. J. Syst. Evol. Microbiol.">
        <title>The Global Catalogue of Microorganisms (GCM) 10K type strain sequencing project: providing services to taxonomists for standard genome sequencing and annotation.</title>
        <authorList>
            <consortium name="The Broad Institute Genomics Platform"/>
            <consortium name="The Broad Institute Genome Sequencing Center for Infectious Disease"/>
            <person name="Wu L."/>
            <person name="Ma J."/>
        </authorList>
    </citation>
    <scope>NUCLEOTIDE SEQUENCE [LARGE SCALE GENOMIC DNA]</scope>
    <source>
        <strain evidence="13">NBRC 105857</strain>
    </source>
</reference>
<keyword evidence="9" id="KW-0407">Ion channel</keyword>
<feature type="transmembrane region" description="Helical" evidence="11">
    <location>
        <begin position="165"/>
        <end position="190"/>
    </location>
</feature>
<dbReference type="Gene3D" id="1.10.3080.10">
    <property type="entry name" value="Clc chloride channel"/>
    <property type="match status" value="1"/>
</dbReference>
<dbReference type="Proteomes" id="UP001156664">
    <property type="component" value="Unassembled WGS sequence"/>
</dbReference>
<feature type="transmembrane region" description="Helical" evidence="11">
    <location>
        <begin position="25"/>
        <end position="47"/>
    </location>
</feature>
<dbReference type="Pfam" id="PF00654">
    <property type="entry name" value="Voltage_CLC"/>
    <property type="match status" value="1"/>
</dbReference>
<dbReference type="RefSeq" id="WP_284280746.1">
    <property type="nucleotide sequence ID" value="NZ_BSOJ01000012.1"/>
</dbReference>
<evidence type="ECO:0000256" key="6">
    <source>
        <dbReference type="ARBA" id="ARBA00023136"/>
    </source>
</evidence>
<name>A0ABQ5YS33_9BURK</name>
<evidence type="ECO:0000256" key="5">
    <source>
        <dbReference type="ARBA" id="ARBA00023065"/>
    </source>
</evidence>
<proteinExistence type="predicted"/>
<organism evidence="12 13">
    <name type="scientific">Limnobacter litoralis</name>
    <dbReference type="NCBI Taxonomy" id="481366"/>
    <lineage>
        <taxon>Bacteria</taxon>
        <taxon>Pseudomonadati</taxon>
        <taxon>Pseudomonadota</taxon>
        <taxon>Betaproteobacteria</taxon>
        <taxon>Burkholderiales</taxon>
        <taxon>Burkholderiaceae</taxon>
        <taxon>Limnobacter</taxon>
    </lineage>
</organism>
<feature type="transmembrane region" description="Helical" evidence="11">
    <location>
        <begin position="202"/>
        <end position="219"/>
    </location>
</feature>
<feature type="transmembrane region" description="Helical" evidence="11">
    <location>
        <begin position="239"/>
        <end position="257"/>
    </location>
</feature>
<evidence type="ECO:0000256" key="9">
    <source>
        <dbReference type="ARBA" id="ARBA00023303"/>
    </source>
</evidence>
<dbReference type="InterPro" id="IPR014743">
    <property type="entry name" value="Cl-channel_core"/>
</dbReference>
<keyword evidence="8" id="KW-0868">Chloride</keyword>
<evidence type="ECO:0000256" key="10">
    <source>
        <dbReference type="SAM" id="MobiDB-lite"/>
    </source>
</evidence>
<sequence>MLLKPPSRWIKQSARFSRFLADRGIIVSMVYVLSLLLGMVAVAFAMLADKAIKWNNEFYANHTFLALLLPPIVFPVVVWLVKNYFWGSEGSGIPQAIKVIKHPKPRIMTHLLGPRSMLGKFILTPFVLAAGAAAGREGPTVQIGATLLAYSRRWPGIAKVFDTRSLIICGGAAGVAAAFNTPLGGLMFAFEELGSRRVIKHTSSLLMAVVLSGLVALSIQGNYSYFGYSNATIDWRQEWFPILVLAICTGIIGGLYARSMLVLVSDRGFWGDYRKRHPYRFACACGIVLSLMALVFGHHVMGAGYEDTKMALQESQDLPATYWLTKMVATVVSFVSGVPGGLFSPTLSIGAGFGHFFANLIHQDTAPFMMLAMVGVMSAVTHCPITAFVIVLEMVDNHELVMPLIFVSAIATQVSRRIIPASVYHMLANNIRLSFAQPEPQETTAVQSEEPVQAETPENAVQIDPVSLPPTVNETRIDKG</sequence>
<keyword evidence="5" id="KW-0406">Ion transport</keyword>
<accession>A0ABQ5YS33</accession>
<evidence type="ECO:0000256" key="11">
    <source>
        <dbReference type="SAM" id="Phobius"/>
    </source>
</evidence>
<dbReference type="PANTHER" id="PTHR43427:SF6">
    <property type="entry name" value="CHLORIDE CHANNEL PROTEIN CLC-E"/>
    <property type="match status" value="1"/>
</dbReference>
<dbReference type="InterPro" id="IPR050368">
    <property type="entry name" value="ClC-type_chloride_channel"/>
</dbReference>
<keyword evidence="13" id="KW-1185">Reference proteome</keyword>
<evidence type="ECO:0000256" key="3">
    <source>
        <dbReference type="ARBA" id="ARBA00022692"/>
    </source>
</evidence>
<keyword evidence="6 11" id="KW-0472">Membrane</keyword>
<dbReference type="PANTHER" id="PTHR43427">
    <property type="entry name" value="CHLORIDE CHANNEL PROTEIN CLC-E"/>
    <property type="match status" value="1"/>
</dbReference>
<evidence type="ECO:0000256" key="8">
    <source>
        <dbReference type="ARBA" id="ARBA00023214"/>
    </source>
</evidence>
<comment type="caution">
    <text evidence="12">The sequence shown here is derived from an EMBL/GenBank/DDBJ whole genome shotgun (WGS) entry which is preliminary data.</text>
</comment>